<evidence type="ECO:0000256" key="1">
    <source>
        <dbReference type="SAM" id="MobiDB-lite"/>
    </source>
</evidence>
<keyword evidence="3" id="KW-1185">Reference proteome</keyword>
<evidence type="ECO:0000313" key="2">
    <source>
        <dbReference type="EMBL" id="SDA01343.1"/>
    </source>
</evidence>
<reference evidence="3" key="1">
    <citation type="submission" date="2016-10" db="EMBL/GenBank/DDBJ databases">
        <authorList>
            <person name="Jeantristanb JTB J.-T."/>
            <person name="Ricardo R."/>
        </authorList>
    </citation>
    <scope>NUCLEOTIDE SEQUENCE [LARGE SCALE GENOMIC DNA]</scope>
</reference>
<protein>
    <submittedName>
        <fullName evidence="2">BZ3500_MvSof-1268-A1-R1_Chr10-1g02592 protein</fullName>
    </submittedName>
</protein>
<dbReference type="EMBL" id="FMWP01000116">
    <property type="protein sequence ID" value="SDA01343.1"/>
    <property type="molecule type" value="Genomic_DNA"/>
</dbReference>
<name>A0A2X0LQB2_9BASI</name>
<accession>A0A2X0LQB2</accession>
<organism evidence="2 3">
    <name type="scientific">Microbotryum saponariae</name>
    <dbReference type="NCBI Taxonomy" id="289078"/>
    <lineage>
        <taxon>Eukaryota</taxon>
        <taxon>Fungi</taxon>
        <taxon>Dikarya</taxon>
        <taxon>Basidiomycota</taxon>
        <taxon>Pucciniomycotina</taxon>
        <taxon>Microbotryomycetes</taxon>
        <taxon>Microbotryales</taxon>
        <taxon>Microbotryaceae</taxon>
        <taxon>Microbotryum</taxon>
    </lineage>
</organism>
<evidence type="ECO:0000313" key="3">
    <source>
        <dbReference type="Proteomes" id="UP000249723"/>
    </source>
</evidence>
<dbReference type="Proteomes" id="UP000249723">
    <property type="component" value="Unassembled WGS sequence"/>
</dbReference>
<gene>
    <name evidence="2" type="ORF">BZ3500_MVSOF-1268-A1-R1_CHR10-1G02592</name>
</gene>
<dbReference type="AlphaFoldDB" id="A0A2X0LQB2"/>
<feature type="region of interest" description="Disordered" evidence="1">
    <location>
        <begin position="96"/>
        <end position="149"/>
    </location>
</feature>
<proteinExistence type="predicted"/>
<sequence>MRDEWVLVSTKPYNETAEGRLTSSGCRLKDCSWLVELEPGTSRQYLERLNDPLLECVFETLDNDVSMLLRTFTLPMSRHTTHVIKLCKSRSAVLTDLQGSQSQPPPSHSTRKVTKVYGCKTKGPPARSPGARQDDGSTVRASIAKEGVL</sequence>